<keyword evidence="3" id="KW-0808">Transferase</keyword>
<feature type="binding site" evidence="9">
    <location>
        <position position="275"/>
    </location>
    <ligand>
        <name>ATP</name>
        <dbReference type="ChEBI" id="CHEBI:30616"/>
    </ligand>
</feature>
<accession>A0A6G0TIC9</accession>
<dbReference type="InterPro" id="IPR017441">
    <property type="entry name" value="Protein_kinase_ATP_BS"/>
</dbReference>
<dbReference type="FunFam" id="1.10.510.10:FF:000275">
    <property type="entry name" value="SRSF protein kinase 2 isoform X3"/>
    <property type="match status" value="1"/>
</dbReference>
<keyword evidence="6 9" id="KW-0067">ATP-binding</keyword>
<feature type="transmembrane region" description="Helical" evidence="11">
    <location>
        <begin position="17"/>
        <end position="37"/>
    </location>
</feature>
<dbReference type="Pfam" id="PF00069">
    <property type="entry name" value="Pkinase"/>
    <property type="match status" value="2"/>
</dbReference>
<dbReference type="SUPFAM" id="SSF56112">
    <property type="entry name" value="Protein kinase-like (PK-like)"/>
    <property type="match status" value="1"/>
</dbReference>
<evidence type="ECO:0000256" key="3">
    <source>
        <dbReference type="ARBA" id="ARBA00022679"/>
    </source>
</evidence>
<proteinExistence type="predicted"/>
<keyword evidence="2" id="KW-0723">Serine/threonine-protein kinase</keyword>
<evidence type="ECO:0000313" key="14">
    <source>
        <dbReference type="Proteomes" id="UP000475862"/>
    </source>
</evidence>
<evidence type="ECO:0000259" key="12">
    <source>
        <dbReference type="PROSITE" id="PS50011"/>
    </source>
</evidence>
<dbReference type="Proteomes" id="UP000475862">
    <property type="component" value="Unassembled WGS sequence"/>
</dbReference>
<feature type="region of interest" description="Disordered" evidence="10">
    <location>
        <begin position="456"/>
        <end position="557"/>
    </location>
</feature>
<dbReference type="FunFam" id="3.30.200.20:FF:000163">
    <property type="entry name" value="SRSF protein kinase 2 isoform X1"/>
    <property type="match status" value="1"/>
</dbReference>
<evidence type="ECO:0000256" key="9">
    <source>
        <dbReference type="PROSITE-ProRule" id="PRU10141"/>
    </source>
</evidence>
<dbReference type="FunFam" id="1.10.510.10:FF:001037">
    <property type="entry name" value="SRSF protein kinase 2"/>
    <property type="match status" value="1"/>
</dbReference>
<sequence>MGWDGGGCRCHRYQKRLYFYSVYTGAVRLHSACIYFYSRCRHSLSHIHIQYLRFFLFFCTYLCFNVFQILELLALSKHRKTLVCSFRTLFVDFDSYRSRSSFAHSHPLPCQVFATRPSAALGQPHAVTDEVFETNVWAFCHREQQAMNKDTNRRILAIQAKKKRRKLPKKPHEDRKTALPSVPNNKGSDKAKSHVNQRDSDSSSNESDEGTDEMYASDEEEQEESSDYCKGGYHPVQIGDVFQNRYHVLRKLGWGHFSTVWLCWDFTDKRYVALKVVKSASHFTETALDEIKLLKSVRDSDTSDKKRERVVMLLNDFKISGVNGHHICMVFEVLGHNLLKLIIKSDYSGIPIQNVKSIIQQVLEGLDYLHTKCNIIHTDIKPENVLICVDEKYIKNLAKEAAEIHQTGQKLPVSFSSTAPKSNLNRPNLTKNQKKKMKKKVKRQSELLKVHMQQLEELESKKNEESSDNVKTTEESITVDANASESLSNGYSSDSTNPNVANSPVHESNTENDHNSDETSTIHENGNGESSKNNKPLSKKRLFRSKSRDDPSEDPAFNICDINVKVADLGNACWIDRHFTEDIQTRQYRSLEVLIGAGYGTSSDIWSVACMAFELATGDYLFEPHSGEAYSRDEDHIAHIIELLGKIPKKVIDGGKQSPQFFNKRGELRNISSLKPWFLYDVLREKYKWPESDAKAFTGFLLPMLEFDQNARATAAQCLQHEWLKC</sequence>
<dbReference type="PANTHER" id="PTHR47634:SF9">
    <property type="entry name" value="PROTEIN KINASE DOMAIN-CONTAINING PROTEIN-RELATED"/>
    <property type="match status" value="1"/>
</dbReference>
<feature type="transmembrane region" description="Helical" evidence="11">
    <location>
        <begin position="49"/>
        <end position="70"/>
    </location>
</feature>
<keyword evidence="11" id="KW-0812">Transmembrane</keyword>
<gene>
    <name evidence="13" type="ORF">AGLY_009456</name>
</gene>
<organism evidence="13 14">
    <name type="scientific">Aphis glycines</name>
    <name type="common">Soybean aphid</name>
    <dbReference type="NCBI Taxonomy" id="307491"/>
    <lineage>
        <taxon>Eukaryota</taxon>
        <taxon>Metazoa</taxon>
        <taxon>Ecdysozoa</taxon>
        <taxon>Arthropoda</taxon>
        <taxon>Hexapoda</taxon>
        <taxon>Insecta</taxon>
        <taxon>Pterygota</taxon>
        <taxon>Neoptera</taxon>
        <taxon>Paraneoptera</taxon>
        <taxon>Hemiptera</taxon>
        <taxon>Sternorrhyncha</taxon>
        <taxon>Aphidomorpha</taxon>
        <taxon>Aphidoidea</taxon>
        <taxon>Aphididae</taxon>
        <taxon>Aphidini</taxon>
        <taxon>Aphis</taxon>
        <taxon>Aphis</taxon>
    </lineage>
</organism>
<evidence type="ECO:0000256" key="7">
    <source>
        <dbReference type="ARBA" id="ARBA00047899"/>
    </source>
</evidence>
<dbReference type="Gene3D" id="1.10.510.10">
    <property type="entry name" value="Transferase(Phosphotransferase) domain 1"/>
    <property type="match status" value="1"/>
</dbReference>
<dbReference type="OrthoDB" id="2649at2759"/>
<dbReference type="SMART" id="SM00220">
    <property type="entry name" value="S_TKc"/>
    <property type="match status" value="1"/>
</dbReference>
<dbReference type="InterPro" id="IPR051334">
    <property type="entry name" value="SRPK"/>
</dbReference>
<dbReference type="GO" id="GO:0005634">
    <property type="term" value="C:nucleus"/>
    <property type="evidence" value="ECO:0007669"/>
    <property type="project" value="TreeGrafter"/>
</dbReference>
<evidence type="ECO:0000256" key="2">
    <source>
        <dbReference type="ARBA" id="ARBA00022527"/>
    </source>
</evidence>
<feature type="compositionally biased region" description="Polar residues" evidence="10">
    <location>
        <begin position="475"/>
        <end position="507"/>
    </location>
</feature>
<dbReference type="InterPro" id="IPR011009">
    <property type="entry name" value="Kinase-like_dom_sf"/>
</dbReference>
<evidence type="ECO:0000256" key="11">
    <source>
        <dbReference type="SAM" id="Phobius"/>
    </source>
</evidence>
<evidence type="ECO:0000256" key="6">
    <source>
        <dbReference type="ARBA" id="ARBA00022840"/>
    </source>
</evidence>
<dbReference type="PROSITE" id="PS00108">
    <property type="entry name" value="PROTEIN_KINASE_ST"/>
    <property type="match status" value="1"/>
</dbReference>
<evidence type="ECO:0000313" key="13">
    <source>
        <dbReference type="EMBL" id="KAE9533028.1"/>
    </source>
</evidence>
<feature type="region of interest" description="Disordered" evidence="10">
    <location>
        <begin position="159"/>
        <end position="229"/>
    </location>
</feature>
<dbReference type="PROSITE" id="PS50011">
    <property type="entry name" value="PROTEIN_KINASE_DOM"/>
    <property type="match status" value="1"/>
</dbReference>
<keyword evidence="11" id="KW-0472">Membrane</keyword>
<dbReference type="PANTHER" id="PTHR47634">
    <property type="entry name" value="PROTEIN KINASE DOMAIN-CONTAINING PROTEIN-RELATED"/>
    <property type="match status" value="1"/>
</dbReference>
<comment type="catalytic activity">
    <reaction evidence="7">
        <text>L-threonyl-[protein] + ATP = O-phospho-L-threonyl-[protein] + ADP + H(+)</text>
        <dbReference type="Rhea" id="RHEA:46608"/>
        <dbReference type="Rhea" id="RHEA-COMP:11060"/>
        <dbReference type="Rhea" id="RHEA-COMP:11605"/>
        <dbReference type="ChEBI" id="CHEBI:15378"/>
        <dbReference type="ChEBI" id="CHEBI:30013"/>
        <dbReference type="ChEBI" id="CHEBI:30616"/>
        <dbReference type="ChEBI" id="CHEBI:61977"/>
        <dbReference type="ChEBI" id="CHEBI:456216"/>
        <dbReference type="EC" id="2.7.11.1"/>
    </reaction>
</comment>
<dbReference type="InterPro" id="IPR000719">
    <property type="entry name" value="Prot_kinase_dom"/>
</dbReference>
<feature type="region of interest" description="Disordered" evidence="10">
    <location>
        <begin position="412"/>
        <end position="444"/>
    </location>
</feature>
<dbReference type="Gene3D" id="3.30.200.20">
    <property type="entry name" value="Phosphorylase Kinase, domain 1"/>
    <property type="match status" value="1"/>
</dbReference>
<feature type="compositionally biased region" description="Basic and acidic residues" evidence="10">
    <location>
        <begin position="187"/>
        <end position="201"/>
    </location>
</feature>
<dbReference type="EC" id="2.7.11.1" evidence="1"/>
<dbReference type="AlphaFoldDB" id="A0A6G0TIC9"/>
<feature type="compositionally biased region" description="Acidic residues" evidence="10">
    <location>
        <begin position="206"/>
        <end position="226"/>
    </location>
</feature>
<evidence type="ECO:0000256" key="5">
    <source>
        <dbReference type="ARBA" id="ARBA00022777"/>
    </source>
</evidence>
<name>A0A6G0TIC9_APHGL</name>
<feature type="compositionally biased region" description="Polar residues" evidence="10">
    <location>
        <begin position="522"/>
        <end position="536"/>
    </location>
</feature>
<dbReference type="GO" id="GO:0004674">
    <property type="term" value="F:protein serine/threonine kinase activity"/>
    <property type="evidence" value="ECO:0007669"/>
    <property type="project" value="UniProtKB-KW"/>
</dbReference>
<keyword evidence="4 9" id="KW-0547">Nucleotide-binding</keyword>
<feature type="domain" description="Protein kinase" evidence="12">
    <location>
        <begin position="246"/>
        <end position="724"/>
    </location>
</feature>
<evidence type="ECO:0000256" key="8">
    <source>
        <dbReference type="ARBA" id="ARBA00048679"/>
    </source>
</evidence>
<comment type="caution">
    <text evidence="13">The sequence shown here is derived from an EMBL/GenBank/DDBJ whole genome shotgun (WGS) entry which is preliminary data.</text>
</comment>
<evidence type="ECO:0000256" key="1">
    <source>
        <dbReference type="ARBA" id="ARBA00012513"/>
    </source>
</evidence>
<dbReference type="GO" id="GO:0005524">
    <property type="term" value="F:ATP binding"/>
    <property type="evidence" value="ECO:0007669"/>
    <property type="project" value="UniProtKB-UniRule"/>
</dbReference>
<dbReference type="InterPro" id="IPR008271">
    <property type="entry name" value="Ser/Thr_kinase_AS"/>
</dbReference>
<feature type="compositionally biased region" description="Basic and acidic residues" evidence="10">
    <location>
        <begin position="508"/>
        <end position="521"/>
    </location>
</feature>
<feature type="compositionally biased region" description="Basic residues" evidence="10">
    <location>
        <begin position="432"/>
        <end position="442"/>
    </location>
</feature>
<evidence type="ECO:0000256" key="10">
    <source>
        <dbReference type="SAM" id="MobiDB-lite"/>
    </source>
</evidence>
<dbReference type="EMBL" id="VYZN01000037">
    <property type="protein sequence ID" value="KAE9533028.1"/>
    <property type="molecule type" value="Genomic_DNA"/>
</dbReference>
<keyword evidence="14" id="KW-1185">Reference proteome</keyword>
<dbReference type="PROSITE" id="PS00107">
    <property type="entry name" value="PROTEIN_KINASE_ATP"/>
    <property type="match status" value="1"/>
</dbReference>
<dbReference type="GO" id="GO:0000245">
    <property type="term" value="P:spliceosomal complex assembly"/>
    <property type="evidence" value="ECO:0007669"/>
    <property type="project" value="TreeGrafter"/>
</dbReference>
<evidence type="ECO:0000256" key="4">
    <source>
        <dbReference type="ARBA" id="ARBA00022741"/>
    </source>
</evidence>
<keyword evidence="11" id="KW-1133">Transmembrane helix</keyword>
<dbReference type="CDD" id="cd14136">
    <property type="entry name" value="STKc_SRPK"/>
    <property type="match status" value="1"/>
</dbReference>
<reference evidence="13 14" key="1">
    <citation type="submission" date="2019-08" db="EMBL/GenBank/DDBJ databases">
        <title>The genome of the soybean aphid Biotype 1, its phylome, world population structure and adaptation to the North American continent.</title>
        <authorList>
            <person name="Giordano R."/>
            <person name="Donthu R.K."/>
            <person name="Hernandez A.G."/>
            <person name="Wright C.L."/>
            <person name="Zimin A.V."/>
        </authorList>
    </citation>
    <scope>NUCLEOTIDE SEQUENCE [LARGE SCALE GENOMIC DNA]</scope>
    <source>
        <tissue evidence="13">Whole aphids</tissue>
    </source>
</reference>
<feature type="compositionally biased region" description="Polar residues" evidence="10">
    <location>
        <begin position="412"/>
        <end position="430"/>
    </location>
</feature>
<feature type="compositionally biased region" description="Basic residues" evidence="10">
    <location>
        <begin position="160"/>
        <end position="169"/>
    </location>
</feature>
<keyword evidence="5" id="KW-0418">Kinase</keyword>
<comment type="catalytic activity">
    <reaction evidence="8">
        <text>L-seryl-[protein] + ATP = O-phospho-L-seryl-[protein] + ADP + H(+)</text>
        <dbReference type="Rhea" id="RHEA:17989"/>
        <dbReference type="Rhea" id="RHEA-COMP:9863"/>
        <dbReference type="Rhea" id="RHEA-COMP:11604"/>
        <dbReference type="ChEBI" id="CHEBI:15378"/>
        <dbReference type="ChEBI" id="CHEBI:29999"/>
        <dbReference type="ChEBI" id="CHEBI:30616"/>
        <dbReference type="ChEBI" id="CHEBI:83421"/>
        <dbReference type="ChEBI" id="CHEBI:456216"/>
        <dbReference type="EC" id="2.7.11.1"/>
    </reaction>
</comment>
<protein>
    <recommendedName>
        <fullName evidence="1">non-specific serine/threonine protein kinase</fullName>
        <ecNumber evidence="1">2.7.11.1</ecNumber>
    </recommendedName>
</protein>
<dbReference type="GO" id="GO:0005737">
    <property type="term" value="C:cytoplasm"/>
    <property type="evidence" value="ECO:0007669"/>
    <property type="project" value="TreeGrafter"/>
</dbReference>
<dbReference type="GO" id="GO:0050684">
    <property type="term" value="P:regulation of mRNA processing"/>
    <property type="evidence" value="ECO:0007669"/>
    <property type="project" value="TreeGrafter"/>
</dbReference>